<keyword evidence="4" id="KW-1185">Reference proteome</keyword>
<keyword evidence="1" id="KW-0175">Coiled coil</keyword>
<dbReference type="Proteomes" id="UP001159042">
    <property type="component" value="Unassembled WGS sequence"/>
</dbReference>
<sequence length="527" mass="61211">MADDNVVEEAKNVMEMMSESEERLSTLQENLTQTMFQYQNMVGGLKELRESNANTSAKLKDNRIIKSLIKSFNDKFLALAQQVFAGMQDLCKDIDEQDAQLDKTVAILNKYDTFEEKSILECKEYEARIQELNQELEALEMEEQESIRKKQLEDEALLKEYEELEMEEKVFDAKIVTLEKYIECEADVEEVEQHIVTALGELQETVQLEQDEINKVTSALNEMAASEQEAEKDVRNQVLELQQKYEEAETVVRELQSSIDDTYQFAIDEVSGKIQLAEEKIASKTEENLRYENQLADLETNFQNMVDEIGKYIRESQVETLQKQELCKQQVAVRDKLNLEICEFTNKTQTVQEEIDAISNFIGQHQSSARDLDAELAREEARHKELKATKSKLKNDYNKRALEAQSEVKRRQEGIETIKETNSKLQDDTDALISELNRMKEEAARLTVENELQETRLATLDNSKNKVDLKLAQIRKKREKSLEPRPGRSEVSKKERKANWDSDSSIDEDAKRIAEKLKQRIKMRKYR</sequence>
<accession>A0AAV8WH95</accession>
<comment type="caution">
    <text evidence="3">The sequence shown here is derived from an EMBL/GenBank/DDBJ whole genome shotgun (WGS) entry which is preliminary data.</text>
</comment>
<dbReference type="EMBL" id="JANEYG010000002">
    <property type="protein sequence ID" value="KAJ8925106.1"/>
    <property type="molecule type" value="Genomic_DNA"/>
</dbReference>
<name>A0AAV8WH95_9CUCU</name>
<evidence type="ECO:0000256" key="1">
    <source>
        <dbReference type="SAM" id="Coils"/>
    </source>
</evidence>
<feature type="coiled-coil region" evidence="1">
    <location>
        <begin position="422"/>
        <end position="456"/>
    </location>
</feature>
<protein>
    <submittedName>
        <fullName evidence="3">Uncharacterized protein</fullName>
    </submittedName>
</protein>
<proteinExistence type="predicted"/>
<dbReference type="AlphaFoldDB" id="A0AAV8WH95"/>
<evidence type="ECO:0000313" key="3">
    <source>
        <dbReference type="EMBL" id="KAJ8925106.1"/>
    </source>
</evidence>
<feature type="coiled-coil region" evidence="1">
    <location>
        <begin position="115"/>
        <end position="167"/>
    </location>
</feature>
<feature type="region of interest" description="Disordered" evidence="2">
    <location>
        <begin position="475"/>
        <end position="511"/>
    </location>
</feature>
<reference evidence="3 4" key="1">
    <citation type="journal article" date="2023" name="Insect Mol. Biol.">
        <title>Genome sequencing provides insights into the evolution of gene families encoding plant cell wall-degrading enzymes in longhorned beetles.</title>
        <authorList>
            <person name="Shin N.R."/>
            <person name="Okamura Y."/>
            <person name="Kirsch R."/>
            <person name="Pauchet Y."/>
        </authorList>
    </citation>
    <scope>NUCLEOTIDE SEQUENCE [LARGE SCALE GENOMIC DNA]</scope>
    <source>
        <strain evidence="3">EAD_L_NR</strain>
    </source>
</reference>
<organism evidence="3 4">
    <name type="scientific">Exocentrus adspersus</name>
    <dbReference type="NCBI Taxonomy" id="1586481"/>
    <lineage>
        <taxon>Eukaryota</taxon>
        <taxon>Metazoa</taxon>
        <taxon>Ecdysozoa</taxon>
        <taxon>Arthropoda</taxon>
        <taxon>Hexapoda</taxon>
        <taxon>Insecta</taxon>
        <taxon>Pterygota</taxon>
        <taxon>Neoptera</taxon>
        <taxon>Endopterygota</taxon>
        <taxon>Coleoptera</taxon>
        <taxon>Polyphaga</taxon>
        <taxon>Cucujiformia</taxon>
        <taxon>Chrysomeloidea</taxon>
        <taxon>Cerambycidae</taxon>
        <taxon>Lamiinae</taxon>
        <taxon>Acanthocinini</taxon>
        <taxon>Exocentrus</taxon>
    </lineage>
</organism>
<feature type="compositionally biased region" description="Basic and acidic residues" evidence="2">
    <location>
        <begin position="480"/>
        <end position="500"/>
    </location>
</feature>
<feature type="coiled-coil region" evidence="1">
    <location>
        <begin position="369"/>
        <end position="396"/>
    </location>
</feature>
<evidence type="ECO:0000313" key="4">
    <source>
        <dbReference type="Proteomes" id="UP001159042"/>
    </source>
</evidence>
<feature type="coiled-coil region" evidence="1">
    <location>
        <begin position="199"/>
        <end position="315"/>
    </location>
</feature>
<evidence type="ECO:0000256" key="2">
    <source>
        <dbReference type="SAM" id="MobiDB-lite"/>
    </source>
</evidence>
<gene>
    <name evidence="3" type="ORF">NQ315_001287</name>
</gene>